<dbReference type="EMBL" id="MEIU01000043">
    <property type="protein sequence ID" value="PIT60464.1"/>
    <property type="molecule type" value="Genomic_DNA"/>
</dbReference>
<organism evidence="1 2">
    <name type="scientific">Snodgrassella alvi</name>
    <dbReference type="NCBI Taxonomy" id="1196083"/>
    <lineage>
        <taxon>Bacteria</taxon>
        <taxon>Pseudomonadati</taxon>
        <taxon>Pseudomonadota</taxon>
        <taxon>Betaproteobacteria</taxon>
        <taxon>Neisseriales</taxon>
        <taxon>Neisseriaceae</taxon>
        <taxon>Snodgrassella</taxon>
    </lineage>
</organism>
<evidence type="ECO:0000313" key="2">
    <source>
        <dbReference type="Proteomes" id="UP000230463"/>
    </source>
</evidence>
<gene>
    <name evidence="1" type="ORF">BHC57_03975</name>
</gene>
<protein>
    <submittedName>
        <fullName evidence="1">Uncharacterized protein</fullName>
    </submittedName>
</protein>
<comment type="caution">
    <text evidence="1">The sequence shown here is derived from an EMBL/GenBank/DDBJ whole genome shotgun (WGS) entry which is preliminary data.</text>
</comment>
<dbReference type="Proteomes" id="UP000230463">
    <property type="component" value="Unassembled WGS sequence"/>
</dbReference>
<accession>A0A855G2F6</accession>
<name>A0A855G2F6_9NEIS</name>
<sequence>METTKPRKTTIITLQELKDKDAYRHDIWLFKKLFPSGEADYWDVIRRCILIRNFTLGDSLIACILTHIDFTLEPLVINKAPQEPVFVYPGEVIVNGDLDTADRIFVKRLDVKGKLTVRSDKDGRYGGISGDVEAYEINLNGGAIWGKATGKKINVTNRGIIFDDANKQS</sequence>
<dbReference type="RefSeq" id="WP_100123464.1">
    <property type="nucleotide sequence ID" value="NZ_MEIU01000043.1"/>
</dbReference>
<reference evidence="1 2" key="1">
    <citation type="journal article" date="2017" name="MBio">
        <title>Type VI secretion-mediated competition in the bee gut microbiome.</title>
        <authorList>
            <person name="Steele M.I."/>
            <person name="Kwong W.K."/>
            <person name="Powell J.E."/>
            <person name="Whiteley M."/>
            <person name="Moran N.A."/>
        </authorList>
    </citation>
    <scope>NUCLEOTIDE SEQUENCE [LARGE SCALE GENOMIC DNA]</scope>
    <source>
        <strain evidence="1 2">HK3</strain>
    </source>
</reference>
<dbReference type="AlphaFoldDB" id="A0A855G2F6"/>
<proteinExistence type="predicted"/>
<evidence type="ECO:0000313" key="1">
    <source>
        <dbReference type="EMBL" id="PIT60464.1"/>
    </source>
</evidence>